<evidence type="ECO:0000256" key="1">
    <source>
        <dbReference type="ARBA" id="ARBA00022692"/>
    </source>
</evidence>
<accession>A0A151GRM3</accession>
<name>A0A151GRM3_DRECN</name>
<gene>
    <name evidence="4" type="primary">AIM11</name>
    <name evidence="6" type="ORF">DCS_00901</name>
</gene>
<feature type="region of interest" description="Disordered" evidence="5">
    <location>
        <begin position="166"/>
        <end position="218"/>
    </location>
</feature>
<evidence type="ECO:0000313" key="6">
    <source>
        <dbReference type="EMBL" id="KYK59767.1"/>
    </source>
</evidence>
<feature type="transmembrane region" description="Helical" evidence="4">
    <location>
        <begin position="128"/>
        <end position="151"/>
    </location>
</feature>
<comment type="subcellular location">
    <subcellularLocation>
        <location evidence="4">Membrane</location>
        <topology evidence="4">Multi-pass membrane protein</topology>
    </subcellularLocation>
</comment>
<dbReference type="PANTHER" id="PTHR39136">
    <property type="entry name" value="ALTERED INHERITANCE OF MITOCHONDRIA PROTEIN 11"/>
    <property type="match status" value="1"/>
</dbReference>
<reference evidence="6 7" key="1">
    <citation type="journal article" date="2016" name="Sci. Rep.">
        <title>Insights into Adaptations to a Near-Obligate Nematode Endoparasitic Lifestyle from the Finished Genome of Drechmeria coniospora.</title>
        <authorList>
            <person name="Zhang L."/>
            <person name="Zhou Z."/>
            <person name="Guo Q."/>
            <person name="Fokkens L."/>
            <person name="Miskei M."/>
            <person name="Pocsi I."/>
            <person name="Zhang W."/>
            <person name="Chen M."/>
            <person name="Wang L."/>
            <person name="Sun Y."/>
            <person name="Donzelli B.G."/>
            <person name="Gibson D.M."/>
            <person name="Nelson D.R."/>
            <person name="Luo J.G."/>
            <person name="Rep M."/>
            <person name="Liu H."/>
            <person name="Yang S."/>
            <person name="Wang J."/>
            <person name="Krasnoff S.B."/>
            <person name="Xu Y."/>
            <person name="Molnar I."/>
            <person name="Lin M."/>
        </authorList>
    </citation>
    <scope>NUCLEOTIDE SEQUENCE [LARGE SCALE GENOMIC DNA]</scope>
    <source>
        <strain evidence="6 7">ARSEF 6962</strain>
    </source>
</reference>
<dbReference type="InParanoid" id="A0A151GRM3"/>
<dbReference type="GO" id="GO:0016020">
    <property type="term" value="C:membrane"/>
    <property type="evidence" value="ECO:0007669"/>
    <property type="project" value="UniProtKB-SubCell"/>
</dbReference>
<proteinExistence type="inferred from homology"/>
<protein>
    <recommendedName>
        <fullName evidence="4">Altered inheritance of mitochondria protein 11</fullName>
    </recommendedName>
</protein>
<feature type="compositionally biased region" description="Basic and acidic residues" evidence="5">
    <location>
        <begin position="178"/>
        <end position="193"/>
    </location>
</feature>
<evidence type="ECO:0000256" key="4">
    <source>
        <dbReference type="RuleBase" id="RU367098"/>
    </source>
</evidence>
<comment type="similarity">
    <text evidence="4">Belongs to the AIM11 family.</text>
</comment>
<dbReference type="AlphaFoldDB" id="A0A151GRM3"/>
<dbReference type="EMBL" id="LAYC01000001">
    <property type="protein sequence ID" value="KYK59767.1"/>
    <property type="molecule type" value="Genomic_DNA"/>
</dbReference>
<dbReference type="Proteomes" id="UP000076580">
    <property type="component" value="Chromosome 01"/>
</dbReference>
<evidence type="ECO:0000256" key="5">
    <source>
        <dbReference type="SAM" id="MobiDB-lite"/>
    </source>
</evidence>
<evidence type="ECO:0000256" key="3">
    <source>
        <dbReference type="ARBA" id="ARBA00023136"/>
    </source>
</evidence>
<dbReference type="STRING" id="98403.A0A151GRM3"/>
<organism evidence="6 7">
    <name type="scientific">Drechmeria coniospora</name>
    <name type="common">Nematophagous fungus</name>
    <name type="synonym">Meria coniospora</name>
    <dbReference type="NCBI Taxonomy" id="98403"/>
    <lineage>
        <taxon>Eukaryota</taxon>
        <taxon>Fungi</taxon>
        <taxon>Dikarya</taxon>
        <taxon>Ascomycota</taxon>
        <taxon>Pezizomycotina</taxon>
        <taxon>Sordariomycetes</taxon>
        <taxon>Hypocreomycetidae</taxon>
        <taxon>Hypocreales</taxon>
        <taxon>Ophiocordycipitaceae</taxon>
        <taxon>Drechmeria</taxon>
    </lineage>
</organism>
<sequence length="218" mass="23109">MIARFILQSMGLTPSPPSPAVDESASPPRNEMAPRSQQPLAASATSVASTTSATSSTASYSPATRRLHQLGLFFAGASFLAASIAVARRSVIRRKIEALPAFHTSNRLAFKPGHGDDGADRVLLASHALGLATLNVMSFGVMLTGGIAWGWDLCSVAELRERTQAALQRPGNEDPEAEREMEQMMKSLLEKLGMDATLPEKPGKPAEDQASGAAHEET</sequence>
<dbReference type="PANTHER" id="PTHR39136:SF1">
    <property type="entry name" value="ALTERED INHERITANCE OF MITOCHONDRIA PROTEIN 11"/>
    <property type="match status" value="1"/>
</dbReference>
<feature type="transmembrane region" description="Helical" evidence="4">
    <location>
        <begin position="67"/>
        <end position="87"/>
    </location>
</feature>
<keyword evidence="1 4" id="KW-0812">Transmembrane</keyword>
<dbReference type="GO" id="GO:0005739">
    <property type="term" value="C:mitochondrion"/>
    <property type="evidence" value="ECO:0007669"/>
    <property type="project" value="TreeGrafter"/>
</dbReference>
<keyword evidence="2 4" id="KW-1133">Transmembrane helix</keyword>
<evidence type="ECO:0000313" key="7">
    <source>
        <dbReference type="Proteomes" id="UP000076580"/>
    </source>
</evidence>
<comment type="caution">
    <text evidence="6">The sequence shown here is derived from an EMBL/GenBank/DDBJ whole genome shotgun (WGS) entry which is preliminary data.</text>
</comment>
<feature type="compositionally biased region" description="Low complexity" evidence="5">
    <location>
        <begin position="41"/>
        <end position="60"/>
    </location>
</feature>
<feature type="region of interest" description="Disordered" evidence="5">
    <location>
        <begin position="11"/>
        <end position="60"/>
    </location>
</feature>
<keyword evidence="3 4" id="KW-0472">Membrane</keyword>
<keyword evidence="7" id="KW-1185">Reference proteome</keyword>
<dbReference type="InterPro" id="IPR038814">
    <property type="entry name" value="AIM11"/>
</dbReference>
<evidence type="ECO:0000256" key="2">
    <source>
        <dbReference type="ARBA" id="ARBA00022989"/>
    </source>
</evidence>